<dbReference type="EMBL" id="BONZ01000138">
    <property type="protein sequence ID" value="GIH21546.1"/>
    <property type="molecule type" value="Genomic_DNA"/>
</dbReference>
<evidence type="ECO:0000313" key="1">
    <source>
        <dbReference type="EMBL" id="GIH21546.1"/>
    </source>
</evidence>
<dbReference type="GO" id="GO:0005886">
    <property type="term" value="C:plasma membrane"/>
    <property type="evidence" value="ECO:0007669"/>
    <property type="project" value="TreeGrafter"/>
</dbReference>
<dbReference type="Pfam" id="PF04224">
    <property type="entry name" value="DUF417"/>
    <property type="match status" value="2"/>
</dbReference>
<evidence type="ECO:0008006" key="3">
    <source>
        <dbReference type="Google" id="ProtNLM"/>
    </source>
</evidence>
<dbReference type="PIRSF" id="PIRSF028065">
    <property type="entry name" value="UCP028065"/>
    <property type="match status" value="1"/>
</dbReference>
<dbReference type="RefSeq" id="WP_203924918.1">
    <property type="nucleotide sequence ID" value="NZ_BONZ01000138.1"/>
</dbReference>
<protein>
    <recommendedName>
        <fullName evidence="3">DUF417 family protein</fullName>
    </recommendedName>
</protein>
<comment type="caution">
    <text evidence="1">The sequence shown here is derived from an EMBL/GenBank/DDBJ whole genome shotgun (WGS) entry which is preliminary data.</text>
</comment>
<organism evidence="1 2">
    <name type="scientific">Rugosimonospora africana</name>
    <dbReference type="NCBI Taxonomy" id="556532"/>
    <lineage>
        <taxon>Bacteria</taxon>
        <taxon>Bacillati</taxon>
        <taxon>Actinomycetota</taxon>
        <taxon>Actinomycetes</taxon>
        <taxon>Micromonosporales</taxon>
        <taxon>Micromonosporaceae</taxon>
        <taxon>Rugosimonospora</taxon>
    </lineage>
</organism>
<dbReference type="PANTHER" id="PTHR40106">
    <property type="entry name" value="INNER MEMBRANE PROTEIN RCLC"/>
    <property type="match status" value="1"/>
</dbReference>
<name>A0A8J3R7P9_9ACTN</name>
<dbReference type="InterPro" id="IPR016865">
    <property type="entry name" value="RclC"/>
</dbReference>
<evidence type="ECO:0000313" key="2">
    <source>
        <dbReference type="Proteomes" id="UP000642748"/>
    </source>
</evidence>
<sequence>MRSVGRQAGSLSSAGFTILRSALVANLMWIGALKFKRYEVENIEPLVTSSPLLSPLRRRLGPENLARLIGVTELTIGSLVAAKPLAPRASAAGSFAAVGMFLSTLSFLLTTPGARQEGEGVFSPSLVGQFLVKDSVLLGAALVTAADALMAGQDR</sequence>
<keyword evidence="2" id="KW-1185">Reference proteome</keyword>
<dbReference type="PANTHER" id="PTHR40106:SF1">
    <property type="entry name" value="INNER MEMBRANE PROTEIN RCLC"/>
    <property type="match status" value="1"/>
</dbReference>
<reference evidence="1" key="1">
    <citation type="submission" date="2021-01" db="EMBL/GenBank/DDBJ databases">
        <title>Whole genome shotgun sequence of Rugosimonospora africana NBRC 104875.</title>
        <authorList>
            <person name="Komaki H."/>
            <person name="Tamura T."/>
        </authorList>
    </citation>
    <scope>NUCLEOTIDE SEQUENCE</scope>
    <source>
        <strain evidence="1">NBRC 104875</strain>
    </source>
</reference>
<dbReference type="InterPro" id="IPR007339">
    <property type="entry name" value="RclC-like"/>
</dbReference>
<dbReference type="GO" id="GO:1901530">
    <property type="term" value="P:response to hypochlorite"/>
    <property type="evidence" value="ECO:0007669"/>
    <property type="project" value="TreeGrafter"/>
</dbReference>
<dbReference type="Proteomes" id="UP000642748">
    <property type="component" value="Unassembled WGS sequence"/>
</dbReference>
<proteinExistence type="predicted"/>
<gene>
    <name evidence="1" type="ORF">Raf01_97180</name>
</gene>
<accession>A0A8J3R7P9</accession>
<dbReference type="AlphaFoldDB" id="A0A8J3R7P9"/>